<organism evidence="1 2">
    <name type="scientific">Streptomyces phage Wofford</name>
    <dbReference type="NCBI Taxonomy" id="2283267"/>
    <lineage>
        <taxon>Viruses</taxon>
        <taxon>Duplodnaviria</taxon>
        <taxon>Heunggongvirae</taxon>
        <taxon>Uroviricota</taxon>
        <taxon>Caudoviricetes</taxon>
        <taxon>Stanwilliamsviridae</taxon>
        <taxon>Boydwoodruffvirinae</taxon>
        <taxon>Karimacvirus</taxon>
        <taxon>Karimacvirus wofford</taxon>
        <taxon>Streptomyces virus Wofford</taxon>
    </lineage>
</organism>
<evidence type="ECO:0000313" key="2">
    <source>
        <dbReference type="Proteomes" id="UP000260216"/>
    </source>
</evidence>
<dbReference type="RefSeq" id="YP_009839809.1">
    <property type="nucleotide sequence ID" value="NC_048722.1"/>
</dbReference>
<keyword evidence="2" id="KW-1185">Reference proteome</keyword>
<reference evidence="1 2" key="1">
    <citation type="submission" date="2018-07" db="EMBL/GenBank/DDBJ databases">
        <authorList>
            <person name="Wofford K.M."/>
            <person name="Typhair T.J."/>
            <person name="Gonzales M.A."/>
            <person name="Castillo J.C."/>
            <person name="Smith B.R."/>
            <person name="Klug H.M."/>
            <person name="Hughes L.E."/>
            <person name="Garlena R.A."/>
            <person name="Russell D.A."/>
            <person name="Pope W.H."/>
            <person name="Jacobs-Sera D."/>
            <person name="Hatfull G.F."/>
        </authorList>
    </citation>
    <scope>NUCLEOTIDE SEQUENCE [LARGE SCALE GENOMIC DNA]</scope>
</reference>
<dbReference type="EMBL" id="MH576968">
    <property type="protein sequence ID" value="AXH67302.1"/>
    <property type="molecule type" value="Genomic_DNA"/>
</dbReference>
<name>A0A345M9Y1_9CAUD</name>
<gene>
    <name evidence="1" type="primary">131</name>
    <name evidence="1" type="ORF">SEA_WOFFORD_131</name>
</gene>
<accession>A0A345M9Y1</accession>
<dbReference type="GeneID" id="55609539"/>
<dbReference type="KEGG" id="vg:55609539"/>
<proteinExistence type="predicted"/>
<evidence type="ECO:0000313" key="1">
    <source>
        <dbReference type="EMBL" id="AXH67302.1"/>
    </source>
</evidence>
<dbReference type="Proteomes" id="UP000260216">
    <property type="component" value="Segment"/>
</dbReference>
<sequence length="67" mass="7479">MIRISEAYFDDASGLVLVKTKSGSYATYVSTDTVEEELERYRIRSDISTVVASSLKRLIGFLGRQSV</sequence>
<protein>
    <submittedName>
        <fullName evidence="1">Uncharacterized protein</fullName>
    </submittedName>
</protein>